<dbReference type="RefSeq" id="WP_346190126.1">
    <property type="nucleotide sequence ID" value="NZ_BAABRL010000027.1"/>
</dbReference>
<reference evidence="1 2" key="1">
    <citation type="submission" date="2024-02" db="EMBL/GenBank/DDBJ databases">
        <title>Rubritalea halochordaticola NBRC 107102.</title>
        <authorList>
            <person name="Ichikawa N."/>
            <person name="Katano-Makiyama Y."/>
            <person name="Hidaka K."/>
        </authorList>
    </citation>
    <scope>NUCLEOTIDE SEQUENCE [LARGE SCALE GENOMIC DNA]</scope>
    <source>
        <strain evidence="1 2">NBRC 107102</strain>
    </source>
</reference>
<sequence length="150" mass="16955">MRRPKVGDVIEVPANGGYYYGVVSHRHDYGDVLRIINKCHALPLKDIPAFEAASDMITLQCIFKGELTNGSLKKVGKIALPEKLRDFPLFRSGTPNHKTGKVEVWWLWDGENDIRIGELSEEQKQLPRAGALDNEAMVIHLERRTHPSLL</sequence>
<gene>
    <name evidence="1" type="ORF">Rhal01_03853</name>
</gene>
<protein>
    <submittedName>
        <fullName evidence="1">Uncharacterized protein</fullName>
    </submittedName>
</protein>
<accession>A0ABP9V4Z9</accession>
<proteinExistence type="predicted"/>
<dbReference type="EMBL" id="BAABRL010000027">
    <property type="protein sequence ID" value="GAA5497653.1"/>
    <property type="molecule type" value="Genomic_DNA"/>
</dbReference>
<evidence type="ECO:0000313" key="1">
    <source>
        <dbReference type="EMBL" id="GAA5497653.1"/>
    </source>
</evidence>
<name>A0ABP9V4Z9_9BACT</name>
<comment type="caution">
    <text evidence="1">The sequence shown here is derived from an EMBL/GenBank/DDBJ whole genome shotgun (WGS) entry which is preliminary data.</text>
</comment>
<dbReference type="Proteomes" id="UP001424741">
    <property type="component" value="Unassembled WGS sequence"/>
</dbReference>
<organism evidence="1 2">
    <name type="scientific">Rubritalea halochordaticola</name>
    <dbReference type="NCBI Taxonomy" id="714537"/>
    <lineage>
        <taxon>Bacteria</taxon>
        <taxon>Pseudomonadati</taxon>
        <taxon>Verrucomicrobiota</taxon>
        <taxon>Verrucomicrobiia</taxon>
        <taxon>Verrucomicrobiales</taxon>
        <taxon>Rubritaleaceae</taxon>
        <taxon>Rubritalea</taxon>
    </lineage>
</organism>
<keyword evidence="2" id="KW-1185">Reference proteome</keyword>
<evidence type="ECO:0000313" key="2">
    <source>
        <dbReference type="Proteomes" id="UP001424741"/>
    </source>
</evidence>